<dbReference type="InterPro" id="IPR008323">
    <property type="entry name" value="UCP033563"/>
</dbReference>
<dbReference type="PANTHER" id="PTHR36454:SF1">
    <property type="entry name" value="DUF1015 DOMAIN-CONTAINING PROTEIN"/>
    <property type="match status" value="1"/>
</dbReference>
<dbReference type="RefSeq" id="WP_286679343.1">
    <property type="nucleotide sequence ID" value="NZ_MNXI01000145.1"/>
</dbReference>
<reference evidence="2" key="1">
    <citation type="submission" date="2017-09" db="EMBL/GenBank/DDBJ databases">
        <title>Depth-based differentiation of microbial function through sediment-hosted aquifers and enrichment of novel symbionts in the deep terrestrial subsurface.</title>
        <authorList>
            <person name="Probst A.J."/>
            <person name="Ladd B."/>
            <person name="Jarett J.K."/>
            <person name="Geller-Mcgrath D.E."/>
            <person name="Sieber C.M.K."/>
            <person name="Emerson J.B."/>
            <person name="Anantharaman K."/>
            <person name="Thomas B.C."/>
            <person name="Malmstrom R."/>
            <person name="Stieglmeier M."/>
            <person name="Klingl A."/>
            <person name="Woyke T."/>
            <person name="Ryan C.M."/>
            <person name="Banfield J.F."/>
        </authorList>
    </citation>
    <scope>NUCLEOTIDE SEQUENCE [LARGE SCALE GENOMIC DNA]</scope>
</reference>
<evidence type="ECO:0000313" key="1">
    <source>
        <dbReference type="EMBL" id="PIZ36203.1"/>
    </source>
</evidence>
<name>A0A2M7T658_9ACTN</name>
<sequence>MAEIKPFKGMFYNKGIVGELATVVAPPYDVISEEEHRKLLHASKYNVVRLILPQGSSNSKYAQASSIFNEWIEKAILVKDVEPAVYIYEQEYDFKGSRKRRIGFVALAKIEDFSSGKIKAHEKTLKGPKADRLRLLKACKTNLSQIFSLFSDPEEKVDYILYKHAEETPRIDIEVNGVNHRLWTLSDPADIAKVTQLMHDKPLFIADGHHRYETAINYRDEMRLFTGDKSGEAPFDYTMMMFVNMDSEGLAVLPTHRALKNMPKINHDKLRENLKQVFDVRQVDSVDQIMSGLEKNSGLHTIGMYLGNESYYLLKVKDENKIIDLLGDQQSKAWKLLDVTILHQVIINRILGFGGTNIENSIKFTTDEQEAVRLVAEGGYQMAFLLNPTKISSVRDIADQGEIMPQKSTYFYPKLLSGLVFNKLEW</sequence>
<comment type="caution">
    <text evidence="1">The sequence shown here is derived from an EMBL/GenBank/DDBJ whole genome shotgun (WGS) entry which is preliminary data.</text>
</comment>
<dbReference type="Proteomes" id="UP000230956">
    <property type="component" value="Unassembled WGS sequence"/>
</dbReference>
<dbReference type="PANTHER" id="PTHR36454">
    <property type="entry name" value="LMO2823 PROTEIN"/>
    <property type="match status" value="1"/>
</dbReference>
<gene>
    <name evidence="1" type="ORF">COY37_09065</name>
</gene>
<dbReference type="PIRSF" id="PIRSF033563">
    <property type="entry name" value="UCP033563"/>
    <property type="match status" value="1"/>
</dbReference>
<dbReference type="Pfam" id="PF06245">
    <property type="entry name" value="DUF1015"/>
    <property type="match status" value="1"/>
</dbReference>
<accession>A0A2M7T658</accession>
<dbReference type="EMBL" id="PFNG01000212">
    <property type="protein sequence ID" value="PIZ36203.1"/>
    <property type="molecule type" value="Genomic_DNA"/>
</dbReference>
<organism evidence="1 2">
    <name type="scientific">Candidatus Aquicultor secundus</name>
    <dbReference type="NCBI Taxonomy" id="1973895"/>
    <lineage>
        <taxon>Bacteria</taxon>
        <taxon>Bacillati</taxon>
        <taxon>Actinomycetota</taxon>
        <taxon>Candidatus Aquicultoria</taxon>
        <taxon>Candidatus Aquicultorales</taxon>
        <taxon>Candidatus Aquicultoraceae</taxon>
        <taxon>Candidatus Aquicultor</taxon>
    </lineage>
</organism>
<proteinExistence type="predicted"/>
<dbReference type="AlphaFoldDB" id="A0A2M7T658"/>
<evidence type="ECO:0000313" key="2">
    <source>
        <dbReference type="Proteomes" id="UP000230956"/>
    </source>
</evidence>
<protein>
    <submittedName>
        <fullName evidence="1">DUF1015 domain-containing protein</fullName>
    </submittedName>
</protein>